<keyword evidence="2" id="KW-0812">Transmembrane</keyword>
<feature type="transmembrane region" description="Helical" evidence="2">
    <location>
        <begin position="21"/>
        <end position="43"/>
    </location>
</feature>
<feature type="transmembrane region" description="Helical" evidence="2">
    <location>
        <begin position="99"/>
        <end position="123"/>
    </location>
</feature>
<dbReference type="EMBL" id="JAVHNS010000002">
    <property type="protein sequence ID" value="KAK6361971.1"/>
    <property type="molecule type" value="Genomic_DNA"/>
</dbReference>
<feature type="compositionally biased region" description="Low complexity" evidence="1">
    <location>
        <begin position="188"/>
        <end position="210"/>
    </location>
</feature>
<keyword evidence="2" id="KW-1133">Transmembrane helix</keyword>
<feature type="region of interest" description="Disordered" evidence="1">
    <location>
        <begin position="186"/>
        <end position="226"/>
    </location>
</feature>
<proteinExistence type="predicted"/>
<evidence type="ECO:0000256" key="1">
    <source>
        <dbReference type="SAM" id="MobiDB-lite"/>
    </source>
</evidence>
<evidence type="ECO:0000313" key="4">
    <source>
        <dbReference type="Proteomes" id="UP001373714"/>
    </source>
</evidence>
<organism evidence="3 4">
    <name type="scientific">Orbilia blumenaviensis</name>
    <dbReference type="NCBI Taxonomy" id="1796055"/>
    <lineage>
        <taxon>Eukaryota</taxon>
        <taxon>Fungi</taxon>
        <taxon>Dikarya</taxon>
        <taxon>Ascomycota</taxon>
        <taxon>Pezizomycotina</taxon>
        <taxon>Orbiliomycetes</taxon>
        <taxon>Orbiliales</taxon>
        <taxon>Orbiliaceae</taxon>
        <taxon>Orbilia</taxon>
    </lineage>
</organism>
<evidence type="ECO:0000256" key="2">
    <source>
        <dbReference type="SAM" id="Phobius"/>
    </source>
</evidence>
<feature type="region of interest" description="Disordered" evidence="1">
    <location>
        <begin position="241"/>
        <end position="264"/>
    </location>
</feature>
<protein>
    <recommendedName>
        <fullName evidence="5">MARVEL domain-containing protein</fullName>
    </recommendedName>
</protein>
<feature type="region of interest" description="Disordered" evidence="1">
    <location>
        <begin position="290"/>
        <end position="327"/>
    </location>
</feature>
<accession>A0AAV9VLB7</accession>
<keyword evidence="4" id="KW-1185">Reference proteome</keyword>
<feature type="compositionally biased region" description="Basic and acidic residues" evidence="1">
    <location>
        <begin position="246"/>
        <end position="263"/>
    </location>
</feature>
<feature type="transmembrane region" description="Helical" evidence="2">
    <location>
        <begin position="63"/>
        <end position="87"/>
    </location>
</feature>
<evidence type="ECO:0008006" key="5">
    <source>
        <dbReference type="Google" id="ProtNLM"/>
    </source>
</evidence>
<evidence type="ECO:0000313" key="3">
    <source>
        <dbReference type="EMBL" id="KAK6361971.1"/>
    </source>
</evidence>
<name>A0AAV9VLB7_9PEZI</name>
<reference evidence="3 4" key="1">
    <citation type="submission" date="2019-10" db="EMBL/GenBank/DDBJ databases">
        <authorList>
            <person name="Palmer J.M."/>
        </authorList>
    </citation>
    <scope>NUCLEOTIDE SEQUENCE [LARGE SCALE GENOMIC DNA]</scope>
    <source>
        <strain evidence="3 4">TWF730</strain>
    </source>
</reference>
<keyword evidence="2" id="KW-0472">Membrane</keyword>
<feature type="transmembrane region" description="Helical" evidence="2">
    <location>
        <begin position="143"/>
        <end position="166"/>
    </location>
</feature>
<comment type="caution">
    <text evidence="3">The sequence shown here is derived from an EMBL/GenBank/DDBJ whole genome shotgun (WGS) entry which is preliminary data.</text>
</comment>
<sequence>MRRNFNNRYNSKPKFRASGRWLVIRYFQDFICLICLPFFSITANTRVSYAKGAPKLTNIEGGWSFLLVIACLSAYMLFSILIFLVFACGQLTLSPLGGFIIDLSILALWIVGLVGVFVAHFSFANSIAAESEWSSISNTPKVGLWMAAVGLVICFITSAYTTYLSYLQFKQARSLRHRHRLSAEAPLVTSTSSSSSQANNTTVTTTASNSLLPSPPQTAARPASASSSLWSRIRPFSSTGSINFGRRRDEESGIQGDEPKPEEATTITAVAGGRRDETAGLTREQIIAQRVEASRAPPTYWYATSNQPRREVHDPEAGDESLPLYQP</sequence>
<gene>
    <name evidence="3" type="ORF">TWF730_005676</name>
</gene>
<dbReference type="Proteomes" id="UP001373714">
    <property type="component" value="Unassembled WGS sequence"/>
</dbReference>
<dbReference type="AlphaFoldDB" id="A0AAV9VLB7"/>